<keyword evidence="6" id="KW-1185">Reference proteome</keyword>
<dbReference type="GO" id="GO:0016787">
    <property type="term" value="F:hydrolase activity"/>
    <property type="evidence" value="ECO:0007669"/>
    <property type="project" value="TreeGrafter"/>
</dbReference>
<name>A0A9N8EUC7_9STRA</name>
<proteinExistence type="inferred from homology"/>
<feature type="domain" description="Strictosidine synthase conserved region" evidence="4">
    <location>
        <begin position="191"/>
        <end position="289"/>
    </location>
</feature>
<dbReference type="InterPro" id="IPR018119">
    <property type="entry name" value="Strictosidine_synth_cons-reg"/>
</dbReference>
<evidence type="ECO:0000256" key="2">
    <source>
        <dbReference type="ARBA" id="ARBA00022553"/>
    </source>
</evidence>
<comment type="caution">
    <text evidence="5">The sequence shown here is derived from an EMBL/GenBank/DDBJ whole genome shotgun (WGS) entry which is preliminary data.</text>
</comment>
<organism evidence="5 6">
    <name type="scientific">Seminavis robusta</name>
    <dbReference type="NCBI Taxonomy" id="568900"/>
    <lineage>
        <taxon>Eukaryota</taxon>
        <taxon>Sar</taxon>
        <taxon>Stramenopiles</taxon>
        <taxon>Ochrophyta</taxon>
        <taxon>Bacillariophyta</taxon>
        <taxon>Bacillariophyceae</taxon>
        <taxon>Bacillariophycidae</taxon>
        <taxon>Naviculales</taxon>
        <taxon>Naviculaceae</taxon>
        <taxon>Seminavis</taxon>
    </lineage>
</organism>
<evidence type="ECO:0000313" key="5">
    <source>
        <dbReference type="EMBL" id="CAB9525679.1"/>
    </source>
</evidence>
<keyword evidence="2" id="KW-0597">Phosphoprotein</keyword>
<dbReference type="GO" id="GO:0012505">
    <property type="term" value="C:endomembrane system"/>
    <property type="evidence" value="ECO:0007669"/>
    <property type="project" value="TreeGrafter"/>
</dbReference>
<dbReference type="Proteomes" id="UP001153069">
    <property type="component" value="Unassembled WGS sequence"/>
</dbReference>
<comment type="similarity">
    <text evidence="1">Belongs to the strictosidine synthase family.</text>
</comment>
<dbReference type="Gene3D" id="2.120.10.30">
    <property type="entry name" value="TolB, C-terminal domain"/>
    <property type="match status" value="1"/>
</dbReference>
<dbReference type="InterPro" id="IPR011042">
    <property type="entry name" value="6-blade_b-propeller_TolB-like"/>
</dbReference>
<accession>A0A9N8EUC7</accession>
<dbReference type="AlphaFoldDB" id="A0A9N8EUC7"/>
<evidence type="ECO:0000259" key="4">
    <source>
        <dbReference type="Pfam" id="PF03088"/>
    </source>
</evidence>
<reference evidence="5" key="1">
    <citation type="submission" date="2020-06" db="EMBL/GenBank/DDBJ databases">
        <authorList>
            <consortium name="Plant Systems Biology data submission"/>
        </authorList>
    </citation>
    <scope>NUCLEOTIDE SEQUENCE</scope>
    <source>
        <strain evidence="5">D6</strain>
    </source>
</reference>
<evidence type="ECO:0000256" key="3">
    <source>
        <dbReference type="ARBA" id="ARBA00023180"/>
    </source>
</evidence>
<dbReference type="OrthoDB" id="5307922at2759"/>
<dbReference type="PANTHER" id="PTHR10426">
    <property type="entry name" value="STRICTOSIDINE SYNTHASE-RELATED"/>
    <property type="match status" value="1"/>
</dbReference>
<gene>
    <name evidence="5" type="ORF">SEMRO_1711_G292810.1</name>
</gene>
<dbReference type="Pfam" id="PF03088">
    <property type="entry name" value="Str_synth"/>
    <property type="match status" value="1"/>
</dbReference>
<protein>
    <submittedName>
        <fullName evidence="5">Adipocyte plasma membrane-associated protein</fullName>
    </submittedName>
</protein>
<evidence type="ECO:0000256" key="1">
    <source>
        <dbReference type="ARBA" id="ARBA00009191"/>
    </source>
</evidence>
<sequence length="422" mass="46416">MANSTGLHGSMRIILLVGVISYFTRKYFVHTLFPHGLPVEMTAEMRVKHAPVDSSNDSLHTKHGKLTKIAERLEEGQEPLLIGPETVIVQPKTNAIFAFCRGAKLVRLDDLQPSPDNPQYQTAKVTLAANLGSGAPLSGKFTPDGKTLYVADPILGLFRIRNFGESNQSNIEIVASQVVDNDKITPILFADDVDIGPKTGKIYFSDATDVAPDRLVRELDWDVMYASKVECIRGKRSGRLLEYNPETEQVTVLARGLWFTNGVAVDEEETFLIVSQTFAMRLSKYHLTGPQQGSLETLLDSHQLTGFTDGADLSWATSGPTAHKAYVAVPTPILPIMKVLQVTPHPVDQFVRGLLLLVPKWLAPPPVDYAGFVELDLKTGEVRTFQDANPTDLDFITGVFVQDDKVYLGSLHSNVVGVYDLS</sequence>
<dbReference type="SUPFAM" id="SSF63829">
    <property type="entry name" value="Calcium-dependent phosphotriesterase"/>
    <property type="match status" value="1"/>
</dbReference>
<keyword evidence="3" id="KW-0325">Glycoprotein</keyword>
<dbReference type="EMBL" id="CAICTM010001709">
    <property type="protein sequence ID" value="CAB9525679.1"/>
    <property type="molecule type" value="Genomic_DNA"/>
</dbReference>
<dbReference type="PANTHER" id="PTHR10426:SF88">
    <property type="entry name" value="ADIPOCYTE PLASMA MEMBRANE-ASSOCIATED PROTEIN HEMOMUCIN-RELATED"/>
    <property type="match status" value="1"/>
</dbReference>
<evidence type="ECO:0000313" key="6">
    <source>
        <dbReference type="Proteomes" id="UP001153069"/>
    </source>
</evidence>